<dbReference type="EMBL" id="PDVP01000006">
    <property type="protein sequence ID" value="PHP66766.1"/>
    <property type="molecule type" value="Genomic_DNA"/>
</dbReference>
<name>A0A2G1QMM6_9HYPH</name>
<protein>
    <recommendedName>
        <fullName evidence="2">VWFA domain-containing protein</fullName>
    </recommendedName>
</protein>
<dbReference type="OrthoDB" id="9807628at2"/>
<proteinExistence type="predicted"/>
<dbReference type="SUPFAM" id="SSF53300">
    <property type="entry name" value="vWA-like"/>
    <property type="match status" value="1"/>
</dbReference>
<evidence type="ECO:0000313" key="4">
    <source>
        <dbReference type="Proteomes" id="UP000221168"/>
    </source>
</evidence>
<dbReference type="Gene3D" id="3.40.50.410">
    <property type="entry name" value="von Willebrand factor, type A domain"/>
    <property type="match status" value="1"/>
</dbReference>
<comment type="caution">
    <text evidence="3">The sequence shown here is derived from an EMBL/GenBank/DDBJ whole genome shotgun (WGS) entry which is preliminary data.</text>
</comment>
<feature type="domain" description="VWFA" evidence="2">
    <location>
        <begin position="87"/>
        <end position="192"/>
    </location>
</feature>
<accession>A0A2G1QMM6</accession>
<evidence type="ECO:0000256" key="1">
    <source>
        <dbReference type="SAM" id="Phobius"/>
    </source>
</evidence>
<dbReference type="InterPro" id="IPR002035">
    <property type="entry name" value="VWF_A"/>
</dbReference>
<dbReference type="RefSeq" id="WP_099306532.1">
    <property type="nucleotide sequence ID" value="NZ_PDVP01000006.1"/>
</dbReference>
<evidence type="ECO:0000313" key="3">
    <source>
        <dbReference type="EMBL" id="PHP66766.1"/>
    </source>
</evidence>
<sequence>MTLLSPLWLIPAALCLAAALLWPGRQASDDWDRVIARPLLALLRPARGGRRLFHPALAAAALAFAALAAPALPGGDGRAFRHAEAWLVLADVSKSMTVDDIRPNRLAAARQAAVDLADLAGARATGLAVYAGDAFLAEPFAFDRRQFKALARALEPGIVPVEGSDLQRALSLAASVVSDSGVARAHLFILTDTGGMTGNAIATAAQFGARGHRIDVIALADPATDRPVKTDLTAAQALAEAGKGRLVTADALGRIDLAALTADGPSAREGLALAGLEPAGNALLSHWLLLAALPFALALFRRVLS</sequence>
<feature type="transmembrane region" description="Helical" evidence="1">
    <location>
        <begin position="51"/>
        <end position="72"/>
    </location>
</feature>
<keyword evidence="1" id="KW-0812">Transmembrane</keyword>
<keyword evidence="4" id="KW-1185">Reference proteome</keyword>
<dbReference type="AlphaFoldDB" id="A0A2G1QMM6"/>
<keyword evidence="1" id="KW-0472">Membrane</keyword>
<dbReference type="Proteomes" id="UP000221168">
    <property type="component" value="Unassembled WGS sequence"/>
</dbReference>
<gene>
    <name evidence="3" type="ORF">CSC94_11695</name>
</gene>
<dbReference type="Pfam" id="PF13519">
    <property type="entry name" value="VWA_2"/>
    <property type="match status" value="1"/>
</dbReference>
<dbReference type="InterPro" id="IPR036465">
    <property type="entry name" value="vWFA_dom_sf"/>
</dbReference>
<reference evidence="3 4" key="1">
    <citation type="submission" date="2017-10" db="EMBL/GenBank/DDBJ databases">
        <title>Sedimentibacterium mangrovi gen. nov., sp. nov., a novel member of family Phyllobacteriacea isolated from mangrove sediment.</title>
        <authorList>
            <person name="Liao H."/>
            <person name="Tian Y."/>
        </authorList>
    </citation>
    <scope>NUCLEOTIDE SEQUENCE [LARGE SCALE GENOMIC DNA]</scope>
    <source>
        <strain evidence="3 4">X9-2-2</strain>
    </source>
</reference>
<organism evidence="3 4">
    <name type="scientific">Zhengella mangrovi</name>
    <dbReference type="NCBI Taxonomy" id="1982044"/>
    <lineage>
        <taxon>Bacteria</taxon>
        <taxon>Pseudomonadati</taxon>
        <taxon>Pseudomonadota</taxon>
        <taxon>Alphaproteobacteria</taxon>
        <taxon>Hyphomicrobiales</taxon>
        <taxon>Notoacmeibacteraceae</taxon>
        <taxon>Zhengella</taxon>
    </lineage>
</organism>
<keyword evidence="1" id="KW-1133">Transmembrane helix</keyword>
<evidence type="ECO:0000259" key="2">
    <source>
        <dbReference type="Pfam" id="PF13519"/>
    </source>
</evidence>